<dbReference type="EMBL" id="JABEZU010000004">
    <property type="protein sequence ID" value="NOV98562.1"/>
    <property type="molecule type" value="Genomic_DNA"/>
</dbReference>
<reference evidence="3 4" key="1">
    <citation type="submission" date="2020-05" db="EMBL/GenBank/DDBJ databases">
        <title>Genomic Encyclopedia of Type Strains, Phase III (KMG-III): the genomes of soil and plant-associated and newly described type strains.</title>
        <authorList>
            <person name="Whitman W."/>
        </authorList>
    </citation>
    <scope>NUCLEOTIDE SEQUENCE [LARGE SCALE GENOMIC DNA]</scope>
    <source>
        <strain evidence="3 4">KCTC 19046</strain>
    </source>
</reference>
<feature type="region of interest" description="Disordered" evidence="1">
    <location>
        <begin position="47"/>
        <end position="67"/>
    </location>
</feature>
<evidence type="ECO:0000313" key="4">
    <source>
        <dbReference type="Proteomes" id="UP000757540"/>
    </source>
</evidence>
<evidence type="ECO:0000256" key="1">
    <source>
        <dbReference type="SAM" id="MobiDB-lite"/>
    </source>
</evidence>
<accession>A0ABX2A6S1</accession>
<protein>
    <submittedName>
        <fullName evidence="3">Plasmid stability protein</fullName>
    </submittedName>
</protein>
<dbReference type="InterPro" id="IPR053853">
    <property type="entry name" value="FitA-like_RHH"/>
</dbReference>
<feature type="compositionally biased region" description="Basic and acidic residues" evidence="1">
    <location>
        <begin position="49"/>
        <end position="59"/>
    </location>
</feature>
<dbReference type="Pfam" id="PF22513">
    <property type="entry name" value="FitA-like_RHH"/>
    <property type="match status" value="1"/>
</dbReference>
<comment type="caution">
    <text evidence="3">The sequence shown here is derived from an EMBL/GenBank/DDBJ whole genome shotgun (WGS) entry which is preliminary data.</text>
</comment>
<name>A0ABX2A6S1_9MICO</name>
<dbReference type="Proteomes" id="UP000757540">
    <property type="component" value="Unassembled WGS sequence"/>
</dbReference>
<gene>
    <name evidence="3" type="ORF">HDG69_003157</name>
</gene>
<proteinExistence type="predicted"/>
<evidence type="ECO:0000259" key="2">
    <source>
        <dbReference type="Pfam" id="PF22513"/>
    </source>
</evidence>
<dbReference type="RefSeq" id="WP_216645772.1">
    <property type="nucleotide sequence ID" value="NZ_BAAAML010000003.1"/>
</dbReference>
<feature type="domain" description="Antitoxin FitA-like ribbon-helix-helix" evidence="2">
    <location>
        <begin position="4"/>
        <end position="41"/>
    </location>
</feature>
<evidence type="ECO:0000313" key="3">
    <source>
        <dbReference type="EMBL" id="NOV98562.1"/>
    </source>
</evidence>
<feature type="region of interest" description="Disordered" evidence="1">
    <location>
        <begin position="84"/>
        <end position="106"/>
    </location>
</feature>
<sequence>MSMTITVRGLDDELHRQIKERARRHHRSMEAEVRAILAGAVTAPAIGVRRGEAPEDGPPRDAPAGGDWIDRARSALHEAWADPAWDDDWLPGRPEAPSRPAVELEG</sequence>
<keyword evidence="4" id="KW-1185">Reference proteome</keyword>
<organism evidence="3 4">
    <name type="scientific">Isoptericola halotolerans</name>
    <dbReference type="NCBI Taxonomy" id="300560"/>
    <lineage>
        <taxon>Bacteria</taxon>
        <taxon>Bacillati</taxon>
        <taxon>Actinomycetota</taxon>
        <taxon>Actinomycetes</taxon>
        <taxon>Micrococcales</taxon>
        <taxon>Promicromonosporaceae</taxon>
        <taxon>Isoptericola</taxon>
    </lineage>
</organism>